<dbReference type="InterPro" id="IPR008331">
    <property type="entry name" value="Ferritin_DPS_dom"/>
</dbReference>
<protein>
    <recommendedName>
        <fullName evidence="1">Ferritin-like diiron domain-containing protein</fullName>
    </recommendedName>
</protein>
<dbReference type="Proteomes" id="UP001558652">
    <property type="component" value="Unassembled WGS sequence"/>
</dbReference>
<proteinExistence type="predicted"/>
<evidence type="ECO:0000259" key="1">
    <source>
        <dbReference type="PROSITE" id="PS50905"/>
    </source>
</evidence>
<evidence type="ECO:0000313" key="3">
    <source>
        <dbReference type="Proteomes" id="UP001558652"/>
    </source>
</evidence>
<dbReference type="InterPro" id="IPR009078">
    <property type="entry name" value="Ferritin-like_SF"/>
</dbReference>
<dbReference type="InterPro" id="IPR009040">
    <property type="entry name" value="Ferritin-like_diiron"/>
</dbReference>
<accession>A0ABD0Y683</accession>
<dbReference type="AlphaFoldDB" id="A0ABD0Y683"/>
<dbReference type="SUPFAM" id="SSF47240">
    <property type="entry name" value="Ferritin-like"/>
    <property type="match status" value="1"/>
</dbReference>
<organism evidence="2 3">
    <name type="scientific">Ranatra chinensis</name>
    <dbReference type="NCBI Taxonomy" id="642074"/>
    <lineage>
        <taxon>Eukaryota</taxon>
        <taxon>Metazoa</taxon>
        <taxon>Ecdysozoa</taxon>
        <taxon>Arthropoda</taxon>
        <taxon>Hexapoda</taxon>
        <taxon>Insecta</taxon>
        <taxon>Pterygota</taxon>
        <taxon>Neoptera</taxon>
        <taxon>Paraneoptera</taxon>
        <taxon>Hemiptera</taxon>
        <taxon>Heteroptera</taxon>
        <taxon>Panheteroptera</taxon>
        <taxon>Nepomorpha</taxon>
        <taxon>Nepidae</taxon>
        <taxon>Ranatrinae</taxon>
        <taxon>Ranatra</taxon>
    </lineage>
</organism>
<dbReference type="Pfam" id="PF00210">
    <property type="entry name" value="Ferritin"/>
    <property type="match status" value="1"/>
</dbReference>
<reference evidence="2 3" key="1">
    <citation type="submission" date="2024-07" db="EMBL/GenBank/DDBJ databases">
        <title>Chromosome-level genome assembly of the water stick insect Ranatra chinensis (Heteroptera: Nepidae).</title>
        <authorList>
            <person name="Liu X."/>
        </authorList>
    </citation>
    <scope>NUCLEOTIDE SEQUENCE [LARGE SCALE GENOMIC DNA]</scope>
    <source>
        <strain evidence="2">Cailab_2021Rc</strain>
        <tissue evidence="2">Muscle</tissue>
    </source>
</reference>
<sequence>MKLFRKLSDSTWDDAIDLIKYTTKRGGSVDLSKTTYSVVAPPPLREFRIGTVELLGLSRALDMHKHLANQAHDIHKDVSAHSQKVHDAEVMSYLEKEFVHKHADTIRNLAGYLRDVVSLSELENPNLAVFMFDEYLQKVV</sequence>
<name>A0ABD0Y683_9HEMI</name>
<dbReference type="Gene3D" id="1.20.1260.10">
    <property type="match status" value="1"/>
</dbReference>
<evidence type="ECO:0000313" key="2">
    <source>
        <dbReference type="EMBL" id="KAL1122762.1"/>
    </source>
</evidence>
<dbReference type="PROSITE" id="PS50905">
    <property type="entry name" value="FERRITIN_LIKE"/>
    <property type="match status" value="1"/>
</dbReference>
<dbReference type="InterPro" id="IPR012347">
    <property type="entry name" value="Ferritin-like"/>
</dbReference>
<comment type="caution">
    <text evidence="2">The sequence shown here is derived from an EMBL/GenBank/DDBJ whole genome shotgun (WGS) entry which is preliminary data.</text>
</comment>
<gene>
    <name evidence="2" type="ORF">AAG570_003089</name>
</gene>
<keyword evidence="3" id="KW-1185">Reference proteome</keyword>
<dbReference type="EMBL" id="JBFDAA010000013">
    <property type="protein sequence ID" value="KAL1122762.1"/>
    <property type="molecule type" value="Genomic_DNA"/>
</dbReference>
<feature type="domain" description="Ferritin-like diiron" evidence="1">
    <location>
        <begin position="1"/>
        <end position="120"/>
    </location>
</feature>